<evidence type="ECO:0000256" key="2">
    <source>
        <dbReference type="ARBA" id="ARBA00009349"/>
    </source>
</evidence>
<dbReference type="PANTHER" id="PTHR21089">
    <property type="entry name" value="SHIKIMATE DEHYDROGENASE"/>
    <property type="match status" value="1"/>
</dbReference>
<dbReference type="InterPro" id="IPR036291">
    <property type="entry name" value="NAD(P)-bd_dom_sf"/>
</dbReference>
<dbReference type="GO" id="GO:0004764">
    <property type="term" value="F:shikimate 3-dehydrogenase (NADP+) activity"/>
    <property type="evidence" value="ECO:0007669"/>
    <property type="project" value="InterPro"/>
</dbReference>
<accession>A0A168ASN3</accession>
<evidence type="ECO:0000313" key="6">
    <source>
        <dbReference type="EMBL" id="KZZ94295.1"/>
    </source>
</evidence>
<evidence type="ECO:0000256" key="1">
    <source>
        <dbReference type="ARBA" id="ARBA00006477"/>
    </source>
</evidence>
<dbReference type="InterPro" id="IPR013785">
    <property type="entry name" value="Aldolase_TIM"/>
</dbReference>
<evidence type="ECO:0000313" key="7">
    <source>
        <dbReference type="Proteomes" id="UP000078544"/>
    </source>
</evidence>
<dbReference type="OrthoDB" id="4415835at2759"/>
<dbReference type="Pfam" id="PF01488">
    <property type="entry name" value="Shikimate_DH"/>
    <property type="match status" value="1"/>
</dbReference>
<protein>
    <submittedName>
        <fullName evidence="6">Quinate repressor</fullName>
    </submittedName>
</protein>
<feature type="domain" description="Shikimate dehydrogenase substrate binding N-terminal" evidence="4">
    <location>
        <begin position="461"/>
        <end position="541"/>
    </location>
</feature>
<dbReference type="Gene3D" id="3.20.20.70">
    <property type="entry name" value="Aldolase class I"/>
    <property type="match status" value="1"/>
</dbReference>
<dbReference type="GO" id="GO:0003855">
    <property type="term" value="F:3-dehydroquinate dehydratase activity"/>
    <property type="evidence" value="ECO:0007669"/>
    <property type="project" value="InterPro"/>
</dbReference>
<dbReference type="InterPro" id="IPR001381">
    <property type="entry name" value="DHquinase_I"/>
</dbReference>
<dbReference type="InterPro" id="IPR022893">
    <property type="entry name" value="Shikimate_DH_fam"/>
</dbReference>
<dbReference type="STRING" id="1081109.A0A168ASN3"/>
<gene>
    <name evidence="6" type="ORF">AAL_05262</name>
</gene>
<dbReference type="Pfam" id="PF01487">
    <property type="entry name" value="DHquinase_I"/>
    <property type="match status" value="1"/>
</dbReference>
<dbReference type="GO" id="GO:0019632">
    <property type="term" value="P:shikimate metabolic process"/>
    <property type="evidence" value="ECO:0007669"/>
    <property type="project" value="TreeGrafter"/>
</dbReference>
<dbReference type="Pfam" id="PF18317">
    <property type="entry name" value="SDH_C"/>
    <property type="match status" value="1"/>
</dbReference>
<dbReference type="GO" id="GO:0009423">
    <property type="term" value="P:chorismate biosynthetic process"/>
    <property type="evidence" value="ECO:0007669"/>
    <property type="project" value="TreeGrafter"/>
</dbReference>
<comment type="similarity">
    <text evidence="1">In the 2nd section; belongs to the type-I 3-dehydroquinase family.</text>
</comment>
<dbReference type="AlphaFoldDB" id="A0A168ASN3"/>
<proteinExistence type="inferred from homology"/>
<dbReference type="InterPro" id="IPR006151">
    <property type="entry name" value="Shikm_DH/Glu-tRNA_Rdtase"/>
</dbReference>
<dbReference type="InterPro" id="IPR027417">
    <property type="entry name" value="P-loop_NTPase"/>
</dbReference>
<dbReference type="SUPFAM" id="SSF51569">
    <property type="entry name" value="Aldolase"/>
    <property type="match status" value="1"/>
</dbReference>
<dbReference type="SUPFAM" id="SSF53223">
    <property type="entry name" value="Aminoacid dehydrogenase-like, N-terminal domain"/>
    <property type="match status" value="1"/>
</dbReference>
<dbReference type="SUPFAM" id="SSF51735">
    <property type="entry name" value="NAD(P)-binding Rossmann-fold domains"/>
    <property type="match status" value="1"/>
</dbReference>
<evidence type="ECO:0000259" key="5">
    <source>
        <dbReference type="Pfam" id="PF18317"/>
    </source>
</evidence>
<dbReference type="InterPro" id="IPR013708">
    <property type="entry name" value="Shikimate_DH-bd_N"/>
</dbReference>
<dbReference type="EMBL" id="AZGY01000011">
    <property type="protein sequence ID" value="KZZ94295.1"/>
    <property type="molecule type" value="Genomic_DNA"/>
</dbReference>
<dbReference type="Gene3D" id="3.40.50.10860">
    <property type="entry name" value="Leucine Dehydrogenase, chain A, domain 1"/>
    <property type="match status" value="1"/>
</dbReference>
<dbReference type="Gene3D" id="3.40.50.300">
    <property type="entry name" value="P-loop containing nucleotide triphosphate hydrolases"/>
    <property type="match status" value="1"/>
</dbReference>
<keyword evidence="7" id="KW-1185">Reference proteome</keyword>
<feature type="domain" description="Quinate/shikimate 5-dehydrogenase/glutamyl-tRNA reductase" evidence="3">
    <location>
        <begin position="602"/>
        <end position="648"/>
    </location>
</feature>
<dbReference type="SUPFAM" id="SSF52540">
    <property type="entry name" value="P-loop containing nucleoside triphosphate hydrolases"/>
    <property type="match status" value="1"/>
</dbReference>
<dbReference type="CDD" id="cd01065">
    <property type="entry name" value="NAD_bind_Shikimate_DH"/>
    <property type="match status" value="1"/>
</dbReference>
<dbReference type="CDD" id="cd00502">
    <property type="entry name" value="DHQase_I"/>
    <property type="match status" value="1"/>
</dbReference>
<dbReference type="FunFam" id="3.40.50.720:FF:000386">
    <property type="entry name" value="Quinate repressor protein"/>
    <property type="match status" value="1"/>
</dbReference>
<dbReference type="InterPro" id="IPR046346">
    <property type="entry name" value="Aminoacid_DH-like_N_sf"/>
</dbReference>
<organism evidence="6 7">
    <name type="scientific">Moelleriella libera RCEF 2490</name>
    <dbReference type="NCBI Taxonomy" id="1081109"/>
    <lineage>
        <taxon>Eukaryota</taxon>
        <taxon>Fungi</taxon>
        <taxon>Dikarya</taxon>
        <taxon>Ascomycota</taxon>
        <taxon>Pezizomycotina</taxon>
        <taxon>Sordariomycetes</taxon>
        <taxon>Hypocreomycetidae</taxon>
        <taxon>Hypocreales</taxon>
        <taxon>Clavicipitaceae</taxon>
        <taxon>Moelleriella</taxon>
    </lineage>
</organism>
<dbReference type="Gene3D" id="3.40.50.720">
    <property type="entry name" value="NAD(P)-binding Rossmann-like Domain"/>
    <property type="match status" value="1"/>
</dbReference>
<comment type="caution">
    <text evidence="6">The sequence shown here is derived from an EMBL/GenBank/DDBJ whole genome shotgun (WGS) entry which is preliminary data.</text>
</comment>
<evidence type="ECO:0000259" key="3">
    <source>
        <dbReference type="Pfam" id="PF01488"/>
    </source>
</evidence>
<dbReference type="InterPro" id="IPR041121">
    <property type="entry name" value="SDH_C"/>
</dbReference>
<dbReference type="Pfam" id="PF08501">
    <property type="entry name" value="Shikimate_dh_N"/>
    <property type="match status" value="1"/>
</dbReference>
<name>A0A168ASN3_9HYPO</name>
<feature type="domain" description="SDH C-terminal" evidence="5">
    <location>
        <begin position="744"/>
        <end position="774"/>
    </location>
</feature>
<comment type="similarity">
    <text evidence="2">In the N-terminal section; belongs to the shikimate kinase family.</text>
</comment>
<evidence type="ECO:0000259" key="4">
    <source>
        <dbReference type="Pfam" id="PF08501"/>
    </source>
</evidence>
<dbReference type="PANTHER" id="PTHR21089:SF1">
    <property type="entry name" value="BIFUNCTIONAL 3-DEHYDROQUINATE DEHYDRATASE_SHIKIMATE DEHYDROGENASE, CHLOROPLASTIC"/>
    <property type="match status" value="1"/>
</dbReference>
<dbReference type="Proteomes" id="UP000078544">
    <property type="component" value="Unassembled WGS sequence"/>
</dbReference>
<sequence>MRGFTADSSVVFVGARATGKTTLALMAAYALNKKIIQAEVIFKRNNEMPSHLYSQVHGTSECQEKQGEVLEQILENRHRGYIIVCSWMGQRVQDVLRQFGRDTPVIHVMREQDSIQDCLPSLSRAETQAVWYTSVLFFRTCANLEFFNVSEAEAARSGHVPISQLLNGGTPRYLALKRAEQHFLRFLWQIYPPGTVFIKSATPLANVPIEHRTFTHALDVTADDVISSRVDVGDASTGADAVQITVDLHHFGCSDADYYETLVTCATQITEAVGRVRRSTVLPIIVHSRPADPVSNLNTNFYTDILMHTLSVAPGMMTVDLRLEDAVISKVARSKSRVKLIGTFFAPTASQPWRSDIWSTHYQRAVRLHCDIVQLIRPATSIDDNADVTAFRSVIAALPGSAIPLSAYNSGSLGRHSAFTNPVLTLVAPEFSDNRGLTLISREATRALYASFLKDPLKLWVFGTNVSYSLSPIMHNAALVACGIPHRYVSCSADSLDQVKHLMYDPSFGGASIGLPFKVEVIGLADSLSLHARAIGAVNTLVPIRDLNYDGTVPIDAAFFRNVSRRGPVRALHGENTDWIGIQACVYRGLSPANAVRPTTCALIIGAGGMARAAIYALLHLGVSNIAIYNRTLENGRKLETHFRDLLQNAAFQRLGAGKDTNFDVIPTLEESWRSEFRLPSIIISCIPTHSIGDIPSPELKLPESWLAHENGGVIMELGYKTLNTPLLRQAVDNADKGWVAMDGLDLLPDQGFAQFELFTGKSAPKTVMRRVVLEKYAEPEQIARSHPEELRQRMLRTVNES</sequence>
<reference evidence="6 7" key="1">
    <citation type="journal article" date="2016" name="Genome Biol. Evol.">
        <title>Divergent and convergent evolution of fungal pathogenicity.</title>
        <authorList>
            <person name="Shang Y."/>
            <person name="Xiao G."/>
            <person name="Zheng P."/>
            <person name="Cen K."/>
            <person name="Zhan S."/>
            <person name="Wang C."/>
        </authorList>
    </citation>
    <scope>NUCLEOTIDE SEQUENCE [LARGE SCALE GENOMIC DNA]</scope>
    <source>
        <strain evidence="6 7">RCEF 2490</strain>
    </source>
</reference>